<proteinExistence type="predicted"/>
<keyword evidence="1" id="KW-1185">Reference proteome</keyword>
<dbReference type="STRING" id="174720.A0A0N5C1I0"/>
<reference evidence="2" key="1">
    <citation type="submission" date="2017-02" db="UniProtKB">
        <authorList>
            <consortium name="WormBaseParasite"/>
        </authorList>
    </citation>
    <scope>IDENTIFICATION</scope>
</reference>
<dbReference type="Proteomes" id="UP000046392">
    <property type="component" value="Unplaced"/>
</dbReference>
<dbReference type="WBParaSite" id="SPAL_0001185325.1">
    <property type="protein sequence ID" value="SPAL_0001185325.1"/>
    <property type="gene ID" value="SPAL_0001185325"/>
</dbReference>
<evidence type="ECO:0000313" key="2">
    <source>
        <dbReference type="WBParaSite" id="SPAL_0001185325.1"/>
    </source>
</evidence>
<evidence type="ECO:0000313" key="1">
    <source>
        <dbReference type="Proteomes" id="UP000046392"/>
    </source>
</evidence>
<name>A0A0N5C1I0_STREA</name>
<organism evidence="1 2">
    <name type="scientific">Strongyloides papillosus</name>
    <name type="common">Intestinal threadworm</name>
    <dbReference type="NCBI Taxonomy" id="174720"/>
    <lineage>
        <taxon>Eukaryota</taxon>
        <taxon>Metazoa</taxon>
        <taxon>Ecdysozoa</taxon>
        <taxon>Nematoda</taxon>
        <taxon>Chromadorea</taxon>
        <taxon>Rhabditida</taxon>
        <taxon>Tylenchina</taxon>
        <taxon>Panagrolaimomorpha</taxon>
        <taxon>Strongyloidoidea</taxon>
        <taxon>Strongyloididae</taxon>
        <taxon>Strongyloides</taxon>
    </lineage>
</organism>
<accession>A0A0N5C1I0</accession>
<sequence length="141" mass="16370">MASIIDSISYEKTNKFIYMNALRKVHQIGKLKVAVDQPNYMSRKTIYYSKPDFIIENDKEVIVAELSIVTSLHQMSAKKLKKQQYTINGQKELLILHDNLEEGPNFRNYLSKHTDKKVVFILLIMDTMGELDGLNNNCWTN</sequence>
<protein>
    <submittedName>
        <fullName evidence="2">DUF2326 domain-containing protein</fullName>
    </submittedName>
</protein>
<dbReference type="AlphaFoldDB" id="A0A0N5C1I0"/>